<dbReference type="Proteomes" id="UP000477488">
    <property type="component" value="Unassembled WGS sequence"/>
</dbReference>
<dbReference type="SMART" id="SM00388">
    <property type="entry name" value="HisKA"/>
    <property type="match status" value="1"/>
</dbReference>
<evidence type="ECO:0000313" key="16">
    <source>
        <dbReference type="Proteomes" id="UP000477488"/>
    </source>
</evidence>
<dbReference type="GO" id="GO:0005524">
    <property type="term" value="F:ATP binding"/>
    <property type="evidence" value="ECO:0007669"/>
    <property type="project" value="UniProtKB-KW"/>
</dbReference>
<gene>
    <name evidence="15" type="ORF">FYJ44_12790</name>
</gene>
<dbReference type="InterPro" id="IPR004358">
    <property type="entry name" value="Sig_transdc_His_kin-like_C"/>
</dbReference>
<dbReference type="EC" id="2.7.13.3" evidence="2"/>
<evidence type="ECO:0000256" key="11">
    <source>
        <dbReference type="PROSITE-ProRule" id="PRU00169"/>
    </source>
</evidence>
<evidence type="ECO:0000259" key="13">
    <source>
        <dbReference type="PROSITE" id="PS50109"/>
    </source>
</evidence>
<name>A0A6L5XP63_9BACT</name>
<dbReference type="Pfam" id="PF00072">
    <property type="entry name" value="Response_reg"/>
    <property type="match status" value="1"/>
</dbReference>
<evidence type="ECO:0000313" key="15">
    <source>
        <dbReference type="EMBL" id="MSS28886.1"/>
    </source>
</evidence>
<evidence type="ECO:0000256" key="10">
    <source>
        <dbReference type="ARBA" id="ARBA00068150"/>
    </source>
</evidence>
<keyword evidence="6" id="KW-0418">Kinase</keyword>
<reference evidence="15 16" key="1">
    <citation type="submission" date="2019-09" db="EMBL/GenBank/DDBJ databases">
        <title>In-depth cultivation of the pig gut microbiome towards novel bacterial diversity and tailored functional studies.</title>
        <authorList>
            <person name="Wylensek D."/>
            <person name="Hitch T.C.A."/>
            <person name="Clavel T."/>
        </authorList>
    </citation>
    <scope>NUCLEOTIDE SEQUENCE [LARGE SCALE GENOMIC DNA]</scope>
    <source>
        <strain evidence="15 16">PG-178-WT-4</strain>
    </source>
</reference>
<evidence type="ECO:0000256" key="4">
    <source>
        <dbReference type="ARBA" id="ARBA00022679"/>
    </source>
</evidence>
<evidence type="ECO:0000256" key="8">
    <source>
        <dbReference type="ARBA" id="ARBA00023012"/>
    </source>
</evidence>
<dbReference type="Gene3D" id="3.40.50.2300">
    <property type="match status" value="1"/>
</dbReference>
<dbReference type="InterPro" id="IPR036097">
    <property type="entry name" value="HisK_dim/P_sf"/>
</dbReference>
<keyword evidence="7" id="KW-0067">ATP-binding</keyword>
<dbReference type="InterPro" id="IPR003661">
    <property type="entry name" value="HisK_dim/P_dom"/>
</dbReference>
<comment type="catalytic activity">
    <reaction evidence="1">
        <text>ATP + protein L-histidine = ADP + protein N-phospho-L-histidine.</text>
        <dbReference type="EC" id="2.7.13.3"/>
    </reaction>
</comment>
<dbReference type="Gene3D" id="1.10.287.130">
    <property type="match status" value="1"/>
</dbReference>
<evidence type="ECO:0000256" key="9">
    <source>
        <dbReference type="ARBA" id="ARBA00064003"/>
    </source>
</evidence>
<dbReference type="Gene3D" id="3.30.565.10">
    <property type="entry name" value="Histidine kinase-like ATPase, C-terminal domain"/>
    <property type="match status" value="1"/>
</dbReference>
<dbReference type="SMART" id="SM00387">
    <property type="entry name" value="HATPase_c"/>
    <property type="match status" value="1"/>
</dbReference>
<dbReference type="SUPFAM" id="SSF55874">
    <property type="entry name" value="ATPase domain of HSP90 chaperone/DNA topoisomerase II/histidine kinase"/>
    <property type="match status" value="1"/>
</dbReference>
<dbReference type="InterPro" id="IPR001789">
    <property type="entry name" value="Sig_transdc_resp-reg_receiver"/>
</dbReference>
<evidence type="ECO:0000256" key="12">
    <source>
        <dbReference type="SAM" id="Coils"/>
    </source>
</evidence>
<dbReference type="CDD" id="cd16922">
    <property type="entry name" value="HATPase_EvgS-ArcB-TorS-like"/>
    <property type="match status" value="1"/>
</dbReference>
<dbReference type="InterPro" id="IPR003594">
    <property type="entry name" value="HATPase_dom"/>
</dbReference>
<feature type="coiled-coil region" evidence="12">
    <location>
        <begin position="266"/>
        <end position="293"/>
    </location>
</feature>
<dbReference type="Gene3D" id="3.30.450.20">
    <property type="entry name" value="PAS domain"/>
    <property type="match status" value="2"/>
</dbReference>
<evidence type="ECO:0000256" key="6">
    <source>
        <dbReference type="ARBA" id="ARBA00022777"/>
    </source>
</evidence>
<dbReference type="FunFam" id="1.10.287.130:FF:000002">
    <property type="entry name" value="Two-component osmosensing histidine kinase"/>
    <property type="match status" value="1"/>
</dbReference>
<dbReference type="Pfam" id="PF02518">
    <property type="entry name" value="HATPase_c"/>
    <property type="match status" value="1"/>
</dbReference>
<organism evidence="15 16">
    <name type="scientific">Desulfovibrio porci</name>
    <dbReference type="NCBI Taxonomy" id="2605782"/>
    <lineage>
        <taxon>Bacteria</taxon>
        <taxon>Pseudomonadati</taxon>
        <taxon>Thermodesulfobacteriota</taxon>
        <taxon>Desulfovibrionia</taxon>
        <taxon>Desulfovibrionales</taxon>
        <taxon>Desulfovibrionaceae</taxon>
        <taxon>Desulfovibrio</taxon>
    </lineage>
</organism>
<evidence type="ECO:0000259" key="14">
    <source>
        <dbReference type="PROSITE" id="PS50110"/>
    </source>
</evidence>
<evidence type="ECO:0000256" key="3">
    <source>
        <dbReference type="ARBA" id="ARBA00022553"/>
    </source>
</evidence>
<keyword evidence="4" id="KW-0808">Transferase</keyword>
<evidence type="ECO:0000256" key="7">
    <source>
        <dbReference type="ARBA" id="ARBA00022840"/>
    </source>
</evidence>
<keyword evidence="5" id="KW-0547">Nucleotide-binding</keyword>
<keyword evidence="16" id="KW-1185">Reference proteome</keyword>
<proteinExistence type="predicted"/>
<dbReference type="EMBL" id="VUMH01000016">
    <property type="protein sequence ID" value="MSS28886.1"/>
    <property type="molecule type" value="Genomic_DNA"/>
</dbReference>
<dbReference type="InterPro" id="IPR005467">
    <property type="entry name" value="His_kinase_dom"/>
</dbReference>
<evidence type="ECO:0000256" key="2">
    <source>
        <dbReference type="ARBA" id="ARBA00012438"/>
    </source>
</evidence>
<dbReference type="PRINTS" id="PR00344">
    <property type="entry name" value="BCTRLSENSOR"/>
</dbReference>
<dbReference type="AlphaFoldDB" id="A0A6L5XP63"/>
<feature type="modified residue" description="4-aspartylphosphate" evidence="11">
    <location>
        <position position="589"/>
    </location>
</feature>
<comment type="caution">
    <text evidence="15">The sequence shown here is derived from an EMBL/GenBank/DDBJ whole genome shotgun (WGS) entry which is preliminary data.</text>
</comment>
<protein>
    <recommendedName>
        <fullName evidence="10">Sensory/regulatory protein RpfC</fullName>
        <ecNumber evidence="2">2.7.13.3</ecNumber>
    </recommendedName>
</protein>
<dbReference type="CDD" id="cd00082">
    <property type="entry name" value="HisKA"/>
    <property type="match status" value="1"/>
</dbReference>
<evidence type="ECO:0000256" key="5">
    <source>
        <dbReference type="ARBA" id="ARBA00022741"/>
    </source>
</evidence>
<dbReference type="InterPro" id="IPR036890">
    <property type="entry name" value="HATPase_C_sf"/>
</dbReference>
<dbReference type="PANTHER" id="PTHR45339">
    <property type="entry name" value="HYBRID SIGNAL TRANSDUCTION HISTIDINE KINASE J"/>
    <property type="match status" value="1"/>
</dbReference>
<dbReference type="GO" id="GO:0000155">
    <property type="term" value="F:phosphorelay sensor kinase activity"/>
    <property type="evidence" value="ECO:0007669"/>
    <property type="project" value="InterPro"/>
</dbReference>
<dbReference type="SMART" id="SM00448">
    <property type="entry name" value="REC"/>
    <property type="match status" value="1"/>
</dbReference>
<dbReference type="FunFam" id="3.30.565.10:FF:000010">
    <property type="entry name" value="Sensor histidine kinase RcsC"/>
    <property type="match status" value="1"/>
</dbReference>
<evidence type="ECO:0000256" key="1">
    <source>
        <dbReference type="ARBA" id="ARBA00000085"/>
    </source>
</evidence>
<dbReference type="PROSITE" id="PS50109">
    <property type="entry name" value="HIS_KIN"/>
    <property type="match status" value="1"/>
</dbReference>
<dbReference type="CDD" id="cd17546">
    <property type="entry name" value="REC_hyHK_CKI1_RcsC-like"/>
    <property type="match status" value="1"/>
</dbReference>
<dbReference type="InterPro" id="IPR011006">
    <property type="entry name" value="CheY-like_superfamily"/>
</dbReference>
<dbReference type="PROSITE" id="PS50110">
    <property type="entry name" value="RESPONSE_REGULATORY"/>
    <property type="match status" value="1"/>
</dbReference>
<dbReference type="SUPFAM" id="SSF47384">
    <property type="entry name" value="Homodimeric domain of signal transducing histidine kinase"/>
    <property type="match status" value="1"/>
</dbReference>
<feature type="domain" description="Histidine kinase" evidence="13">
    <location>
        <begin position="293"/>
        <end position="514"/>
    </location>
</feature>
<feature type="domain" description="Response regulatory" evidence="14">
    <location>
        <begin position="538"/>
        <end position="658"/>
    </location>
</feature>
<dbReference type="SUPFAM" id="SSF52172">
    <property type="entry name" value="CheY-like"/>
    <property type="match status" value="1"/>
</dbReference>
<keyword evidence="12" id="KW-0175">Coiled coil</keyword>
<keyword evidence="3 11" id="KW-0597">Phosphoprotein</keyword>
<dbReference type="RefSeq" id="WP_154512741.1">
    <property type="nucleotide sequence ID" value="NZ_VUMH01000016.1"/>
</dbReference>
<keyword evidence="8" id="KW-0902">Two-component regulatory system</keyword>
<dbReference type="PANTHER" id="PTHR45339:SF1">
    <property type="entry name" value="HYBRID SIGNAL TRANSDUCTION HISTIDINE KINASE J"/>
    <property type="match status" value="1"/>
</dbReference>
<sequence>MPQDSSRQDLLKEHSWMQEAMDAANTGLWVIMIDTREGRCSMLANAPMLRLLGLDAHPSPEECFTFWRSRVDKSCDDDVNEVVEQFLADTQMHEVRYPYHHPHWGTIFVRCGGRRISPDGDSLVRITGYHQDVSEIQAIHQSLRESLSRLSLACRLGRLGVFELRYSEGSLELTGNDIFCGQLDLPEDLSAEERVDAVEERLVPEDRPVWRALCRREDWTEGRQEHTEVRVRHPRLGLHWLKLAYEVMGSGEHCRIAGYTDDVTEHRLHERVLREAKEEAEAANAAKSIFLANMSHEIRTPMNGIMGMAYLALNTDLTPQQRDYIEKIHTTCVSLLDISNDLLDFSKIEADHMELENLPFQPAQEIEAVLTLLQAKAQVKKLRLETRIDPDIPPMLSGDALRLRQILLNLGSNAVKFSNRGTVRISLDLLCRTVDTVRLRCSVSDEGIGMSPEEQARIFKPFSQADTSITRRFGGTGLGLALCSRLAALMGGSIAVESEEGKGSVFYVELPFRVADGETSVADADGGPEDLRCIKGLRVLVAEDGDINREIMEALLDGMGASCIPAVNGREALDIWRARHADIDLILMDVQMPVMDGYTATGEIRASGLPGAAEIPIIAMTAYAMRGDAERSLAAGMDGHLTKPVDVNELTRMLTIHARRRPGEL</sequence>
<dbReference type="Pfam" id="PF00512">
    <property type="entry name" value="HisKA"/>
    <property type="match status" value="1"/>
</dbReference>
<comment type="subunit">
    <text evidence="9">At low DSF concentrations, interacts with RpfF.</text>
</comment>
<accession>A0A6L5XP63</accession>